<evidence type="ECO:0000256" key="3">
    <source>
        <dbReference type="SAM" id="MobiDB-lite"/>
    </source>
</evidence>
<dbReference type="Proteomes" id="UP000789390">
    <property type="component" value="Unassembled WGS sequence"/>
</dbReference>
<dbReference type="EMBL" id="CAKKLH010000129">
    <property type="protein sequence ID" value="CAH0104225.1"/>
    <property type="molecule type" value="Genomic_DNA"/>
</dbReference>
<reference evidence="5" key="1">
    <citation type="submission" date="2021-11" db="EMBL/GenBank/DDBJ databases">
        <authorList>
            <person name="Schell T."/>
        </authorList>
    </citation>
    <scope>NUCLEOTIDE SEQUENCE</scope>
    <source>
        <strain evidence="5">M5</strain>
    </source>
</reference>
<feature type="signal peptide" evidence="4">
    <location>
        <begin position="1"/>
        <end position="18"/>
    </location>
</feature>
<sequence length="349" mass="35516">MQVYILIVLCLKATAIMGQGDSFSGRTENEEGYGPQRVEAPPSAPVTIPATATVAANAFSAVLIQSTPKSAIAVGTVRIPAPVQPPMMLMPYSFQYGVDDDESGLDFGHKESSDGAVVTGTYYVQLPDGRMETVNYKADANGYVAEVSYEGEAKYGNGQPQKGTGSSSGTSGTSAPLKAPPTGSVPASASVPPTVKPLQPLPITRSTVAATKVPAPTTKPEAPAPIWPAVKAPLVPLAPSVAPTPSVIPATAAPVVANAPAPSSVSAAPTAVWTQTAVSSPTQLPKVTTAQVSTTPAEFGRSTVQSGVQPISYGQPLPLITAPVPAYPVAPIPLIQSSTPKPAVNPYSA</sequence>
<feature type="chain" id="PRO_5035298418" description="Cuticle protein" evidence="4">
    <location>
        <begin position="19"/>
        <end position="349"/>
    </location>
</feature>
<feature type="compositionally biased region" description="Low complexity" evidence="3">
    <location>
        <begin position="163"/>
        <end position="174"/>
    </location>
</feature>
<keyword evidence="4" id="KW-0732">Signal</keyword>
<dbReference type="OrthoDB" id="6884310at2759"/>
<evidence type="ECO:0000313" key="6">
    <source>
        <dbReference type="Proteomes" id="UP000789390"/>
    </source>
</evidence>
<evidence type="ECO:0000313" key="5">
    <source>
        <dbReference type="EMBL" id="CAH0104225.1"/>
    </source>
</evidence>
<dbReference type="GO" id="GO:0042302">
    <property type="term" value="F:structural constituent of cuticle"/>
    <property type="evidence" value="ECO:0007669"/>
    <property type="project" value="UniProtKB-UniRule"/>
</dbReference>
<protein>
    <recommendedName>
        <fullName evidence="7">Cuticle protein</fullName>
    </recommendedName>
</protein>
<dbReference type="PANTHER" id="PTHR12236:SF79">
    <property type="entry name" value="CUTICULAR PROTEIN 50CB-RELATED"/>
    <property type="match status" value="1"/>
</dbReference>
<dbReference type="GO" id="GO:0031012">
    <property type="term" value="C:extracellular matrix"/>
    <property type="evidence" value="ECO:0007669"/>
    <property type="project" value="TreeGrafter"/>
</dbReference>
<dbReference type="PANTHER" id="PTHR12236">
    <property type="entry name" value="STRUCTURAL CONTITUENT OF CUTICLE"/>
    <property type="match status" value="1"/>
</dbReference>
<organism evidence="5 6">
    <name type="scientific">Daphnia galeata</name>
    <dbReference type="NCBI Taxonomy" id="27404"/>
    <lineage>
        <taxon>Eukaryota</taxon>
        <taxon>Metazoa</taxon>
        <taxon>Ecdysozoa</taxon>
        <taxon>Arthropoda</taxon>
        <taxon>Crustacea</taxon>
        <taxon>Branchiopoda</taxon>
        <taxon>Diplostraca</taxon>
        <taxon>Cladocera</taxon>
        <taxon>Anomopoda</taxon>
        <taxon>Daphniidae</taxon>
        <taxon>Daphnia</taxon>
    </lineage>
</organism>
<dbReference type="PROSITE" id="PS00233">
    <property type="entry name" value="CHIT_BIND_RR_1"/>
    <property type="match status" value="1"/>
</dbReference>
<comment type="caution">
    <text evidence="5">The sequence shown here is derived from an EMBL/GenBank/DDBJ whole genome shotgun (WGS) entry which is preliminary data.</text>
</comment>
<dbReference type="Pfam" id="PF00379">
    <property type="entry name" value="Chitin_bind_4"/>
    <property type="match status" value="1"/>
</dbReference>
<feature type="region of interest" description="Disordered" evidence="3">
    <location>
        <begin position="154"/>
        <end position="200"/>
    </location>
</feature>
<proteinExistence type="predicted"/>
<evidence type="ECO:0000256" key="2">
    <source>
        <dbReference type="PROSITE-ProRule" id="PRU00497"/>
    </source>
</evidence>
<dbReference type="InterPro" id="IPR000618">
    <property type="entry name" value="Insect_cuticle"/>
</dbReference>
<name>A0A8J2RPX9_9CRUS</name>
<evidence type="ECO:0000256" key="4">
    <source>
        <dbReference type="SAM" id="SignalP"/>
    </source>
</evidence>
<gene>
    <name evidence="5" type="ORF">DGAL_LOCUS6945</name>
</gene>
<accession>A0A8J2RPX9</accession>
<dbReference type="AlphaFoldDB" id="A0A8J2RPX9"/>
<evidence type="ECO:0000256" key="1">
    <source>
        <dbReference type="ARBA" id="ARBA00022460"/>
    </source>
</evidence>
<dbReference type="InterPro" id="IPR051217">
    <property type="entry name" value="Insect_Cuticle_Struc_Prot"/>
</dbReference>
<evidence type="ECO:0008006" key="7">
    <source>
        <dbReference type="Google" id="ProtNLM"/>
    </source>
</evidence>
<dbReference type="InterPro" id="IPR031311">
    <property type="entry name" value="CHIT_BIND_RR_consensus"/>
</dbReference>
<keyword evidence="6" id="KW-1185">Reference proteome</keyword>
<dbReference type="PROSITE" id="PS51155">
    <property type="entry name" value="CHIT_BIND_RR_2"/>
    <property type="match status" value="1"/>
</dbReference>
<dbReference type="GO" id="GO:0005615">
    <property type="term" value="C:extracellular space"/>
    <property type="evidence" value="ECO:0007669"/>
    <property type="project" value="TreeGrafter"/>
</dbReference>
<keyword evidence="1 2" id="KW-0193">Cuticle</keyword>